<evidence type="ECO:0000256" key="5">
    <source>
        <dbReference type="SAM" id="MobiDB-lite"/>
    </source>
</evidence>
<dbReference type="InterPro" id="IPR052113">
    <property type="entry name" value="FYVE-type_Zinc_Finger"/>
</dbReference>
<evidence type="ECO:0000259" key="6">
    <source>
        <dbReference type="PROSITE" id="PS50178"/>
    </source>
</evidence>
<name>A0A1X0R2Z1_RHIZD</name>
<dbReference type="InterPro" id="IPR017455">
    <property type="entry name" value="Znf_FYVE-rel"/>
</dbReference>
<dbReference type="SUPFAM" id="SSF57903">
    <property type="entry name" value="FYVE/PHD zinc finger"/>
    <property type="match status" value="1"/>
</dbReference>
<dbReference type="PROSITE" id="PS50178">
    <property type="entry name" value="ZF_FYVE"/>
    <property type="match status" value="1"/>
</dbReference>
<feature type="compositionally biased region" description="Basic residues" evidence="5">
    <location>
        <begin position="61"/>
        <end position="72"/>
    </location>
</feature>
<keyword evidence="2 4" id="KW-0863">Zinc-finger</keyword>
<protein>
    <recommendedName>
        <fullName evidence="6">FYVE-type domain-containing protein</fullName>
    </recommendedName>
</protein>
<dbReference type="Proteomes" id="UP000242414">
    <property type="component" value="Unassembled WGS sequence"/>
</dbReference>
<dbReference type="InterPro" id="IPR013083">
    <property type="entry name" value="Znf_RING/FYVE/PHD"/>
</dbReference>
<feature type="domain" description="FYVE-type" evidence="6">
    <location>
        <begin position="491"/>
        <end position="552"/>
    </location>
</feature>
<dbReference type="SMART" id="SM00064">
    <property type="entry name" value="FYVE"/>
    <property type="match status" value="1"/>
</dbReference>
<dbReference type="VEuPathDB" id="FungiDB:BCV72DRAFT_291961"/>
<dbReference type="PANTHER" id="PTHR39490:SF8">
    <property type="entry name" value="ZINC FINGER FYVE DOMAIN-CONTAINING PROTEIN 21"/>
    <property type="match status" value="1"/>
</dbReference>
<dbReference type="GO" id="GO:0008270">
    <property type="term" value="F:zinc ion binding"/>
    <property type="evidence" value="ECO:0007669"/>
    <property type="project" value="UniProtKB-KW"/>
</dbReference>
<proteinExistence type="predicted"/>
<dbReference type="Pfam" id="PF01363">
    <property type="entry name" value="FYVE"/>
    <property type="match status" value="1"/>
</dbReference>
<dbReference type="InterPro" id="IPR011011">
    <property type="entry name" value="Znf_FYVE_PHD"/>
</dbReference>
<keyword evidence="1" id="KW-0479">Metal-binding</keyword>
<organism evidence="7">
    <name type="scientific">Rhizopus microsporus var. microsporus</name>
    <dbReference type="NCBI Taxonomy" id="86635"/>
    <lineage>
        <taxon>Eukaryota</taxon>
        <taxon>Fungi</taxon>
        <taxon>Fungi incertae sedis</taxon>
        <taxon>Mucoromycota</taxon>
        <taxon>Mucoromycotina</taxon>
        <taxon>Mucoromycetes</taxon>
        <taxon>Mucorales</taxon>
        <taxon>Mucorineae</taxon>
        <taxon>Rhizopodaceae</taxon>
        <taxon>Rhizopus</taxon>
    </lineage>
</organism>
<keyword evidence="3" id="KW-0862">Zinc</keyword>
<gene>
    <name evidence="7" type="ORF">BCV72DRAFT_291961</name>
</gene>
<dbReference type="EMBL" id="KV921924">
    <property type="protein sequence ID" value="ORE06395.1"/>
    <property type="molecule type" value="Genomic_DNA"/>
</dbReference>
<dbReference type="PANTHER" id="PTHR39490">
    <property type="entry name" value="ARRESTIN DOMAIN-CONTAINING PROTEIN D"/>
    <property type="match status" value="1"/>
</dbReference>
<evidence type="ECO:0000256" key="2">
    <source>
        <dbReference type="ARBA" id="ARBA00022771"/>
    </source>
</evidence>
<dbReference type="Gene3D" id="3.30.40.10">
    <property type="entry name" value="Zinc/RING finger domain, C3HC4 (zinc finger)"/>
    <property type="match status" value="1"/>
</dbReference>
<evidence type="ECO:0000256" key="3">
    <source>
        <dbReference type="ARBA" id="ARBA00022833"/>
    </source>
</evidence>
<evidence type="ECO:0000256" key="1">
    <source>
        <dbReference type="ARBA" id="ARBA00022723"/>
    </source>
</evidence>
<accession>A0A1X0R2Z1</accession>
<dbReference type="InterPro" id="IPR000306">
    <property type="entry name" value="Znf_FYVE"/>
</dbReference>
<sequence length="557" mass="65120">MNSLHDVDNKFGLYKETYMEPASRERKRQSSFQMAEQAMSEEMANESLLMKHALKSQLKRRRESISTTRHRPASIEPRQTKSSILQRTDTKDEHWDPHIDAFDILRAKLNGITRSMQELHVQELFYDELSIKRKKERMAPHLRRLSLVDSHEGQTSAGHRRIRSHGYLEVSASDREEQEISWDNFNASFDANDTTDEEEETRTVASPNLTALFVTTNNLIHSRLDELSETASVQSEHEDTSALEWRKQFLNLVTLCIHQSEELEKLSVEVLHAEQRVRELMFLNQSIHEQFYEREKQYEERIRECQEVAKQQLLMIDSLEELTADIDMKIESTQRRRGMNREDALRKLEGIHDDDALDAEGYHIEEDDDEEVHRWDFSKSIADILQLEEKQDIVQKMRWDIGMFVGGGVGTGHVIHTFEDHLNGIDLMIAGSGTTSEPVYEISQDEQSNVISPNIRHIRFHQHQYVLHITDKDKQTRFTLLPKSLWVPDQEASTCQFQSCSARFSLFVRRHHCRRCGQVICQRHSSNRLPLFSTNGQFEWSRVCDGCFQDLIIVQQK</sequence>
<dbReference type="OrthoDB" id="660555at2759"/>
<reference evidence="7" key="1">
    <citation type="journal article" date="2016" name="Proc. Natl. Acad. Sci. U.S.A.">
        <title>Lipid metabolic changes in an early divergent fungus govern the establishment of a mutualistic symbiosis with endobacteria.</title>
        <authorList>
            <person name="Lastovetsky O.A."/>
            <person name="Gaspar M.L."/>
            <person name="Mondo S.J."/>
            <person name="LaButti K.M."/>
            <person name="Sandor L."/>
            <person name="Grigoriev I.V."/>
            <person name="Henry S.A."/>
            <person name="Pawlowska T.E."/>
        </authorList>
    </citation>
    <scope>NUCLEOTIDE SEQUENCE [LARGE SCALE GENOMIC DNA]</scope>
    <source>
        <strain evidence="7">ATCC 52814</strain>
    </source>
</reference>
<dbReference type="AlphaFoldDB" id="A0A1X0R2Z1"/>
<evidence type="ECO:0000256" key="4">
    <source>
        <dbReference type="PROSITE-ProRule" id="PRU00091"/>
    </source>
</evidence>
<feature type="region of interest" description="Disordered" evidence="5">
    <location>
        <begin position="61"/>
        <end position="91"/>
    </location>
</feature>
<evidence type="ECO:0000313" key="7">
    <source>
        <dbReference type="EMBL" id="ORE06395.1"/>
    </source>
</evidence>
<dbReference type="CDD" id="cd15760">
    <property type="entry name" value="FYVE_scVPS27p_like"/>
    <property type="match status" value="1"/>
</dbReference>